<keyword evidence="4" id="KW-0963">Cytoplasm</keyword>
<proteinExistence type="inferred from homology"/>
<dbReference type="InterPro" id="IPR051778">
    <property type="entry name" value="KHDC1"/>
</dbReference>
<gene>
    <name evidence="8" type="ORF">HPG69_010262</name>
</gene>
<dbReference type="CDD" id="cd12795">
    <property type="entry name" value="FILIA_N_like"/>
    <property type="match status" value="1"/>
</dbReference>
<dbReference type="PANTHER" id="PTHR19447:SF14">
    <property type="entry name" value="OOCYTE-EXPRESSED PROTEIN HOMOLOG"/>
    <property type="match status" value="1"/>
</dbReference>
<dbReference type="GO" id="GO:0003723">
    <property type="term" value="F:RNA binding"/>
    <property type="evidence" value="ECO:0007669"/>
    <property type="project" value="InterPro"/>
</dbReference>
<evidence type="ECO:0000256" key="6">
    <source>
        <dbReference type="SAM" id="MobiDB-lite"/>
    </source>
</evidence>
<dbReference type="GO" id="GO:0009880">
    <property type="term" value="P:embryonic pattern specification"/>
    <property type="evidence" value="ECO:0007669"/>
    <property type="project" value="TreeGrafter"/>
</dbReference>
<dbReference type="GO" id="GO:0035088">
    <property type="term" value="P:establishment or maintenance of apical/basal cell polarity"/>
    <property type="evidence" value="ECO:0007669"/>
    <property type="project" value="TreeGrafter"/>
</dbReference>
<evidence type="ECO:0000256" key="4">
    <source>
        <dbReference type="ARBA" id="ARBA00022490"/>
    </source>
</evidence>
<organism evidence="8 9">
    <name type="scientific">Diceros bicornis minor</name>
    <name type="common">South-central black rhinoceros</name>
    <dbReference type="NCBI Taxonomy" id="77932"/>
    <lineage>
        <taxon>Eukaryota</taxon>
        <taxon>Metazoa</taxon>
        <taxon>Chordata</taxon>
        <taxon>Craniata</taxon>
        <taxon>Vertebrata</taxon>
        <taxon>Euteleostomi</taxon>
        <taxon>Mammalia</taxon>
        <taxon>Eutheria</taxon>
        <taxon>Laurasiatheria</taxon>
        <taxon>Perissodactyla</taxon>
        <taxon>Rhinocerotidae</taxon>
        <taxon>Diceros</taxon>
    </lineage>
</organism>
<dbReference type="Pfam" id="PF16005">
    <property type="entry name" value="MOEP19"/>
    <property type="match status" value="2"/>
</dbReference>
<dbReference type="GO" id="GO:0005737">
    <property type="term" value="C:cytoplasm"/>
    <property type="evidence" value="ECO:0007669"/>
    <property type="project" value="UniProtKB-SubCell"/>
</dbReference>
<evidence type="ECO:0000313" key="9">
    <source>
        <dbReference type="Proteomes" id="UP000551758"/>
    </source>
</evidence>
<sequence length="208" mass="21940">MPGPHVEMAGSPEGAGARRKGRGKAGRGGASGNHKGAEARRPGVWGSWLETLLESVASVVDNAGAAESPGRMDARPGPGPVAEVSASTTGACPRPWWCPMQELRDPSVFYLEAWLADSIFGERPRGAGGLGPPLGERPSRAALFGLFPGFADRLLVTFDLSLSSRLGPDQALIPELEWMSQALLTVDIVNPRNLVEITIFGQPHVQIG</sequence>
<dbReference type="AlphaFoldDB" id="A0A7J7EEI2"/>
<dbReference type="InterPro" id="IPR031952">
    <property type="entry name" value="MOEP19_KH-like"/>
</dbReference>
<dbReference type="EMBL" id="JACDTQ010003506">
    <property type="protein sequence ID" value="KAF5914103.1"/>
    <property type="molecule type" value="Genomic_DNA"/>
</dbReference>
<comment type="subcellular location">
    <subcellularLocation>
        <location evidence="2">Cytoplasm</location>
    </subcellularLocation>
    <subcellularLocation>
        <location evidence="1">Nucleus</location>
    </subcellularLocation>
</comment>
<feature type="region of interest" description="Disordered" evidence="6">
    <location>
        <begin position="1"/>
        <end position="40"/>
    </location>
</feature>
<comment type="similarity">
    <text evidence="3">Belongs to the KHDC1 family.</text>
</comment>
<dbReference type="Gene3D" id="3.30.1370.10">
    <property type="entry name" value="K Homology domain, type 1"/>
    <property type="match status" value="2"/>
</dbReference>
<dbReference type="GO" id="GO:0032991">
    <property type="term" value="C:protein-containing complex"/>
    <property type="evidence" value="ECO:0007669"/>
    <property type="project" value="TreeGrafter"/>
</dbReference>
<feature type="region of interest" description="Disordered" evidence="6">
    <location>
        <begin position="66"/>
        <end position="86"/>
    </location>
</feature>
<accession>A0A7J7EEI2</accession>
<evidence type="ECO:0000256" key="2">
    <source>
        <dbReference type="ARBA" id="ARBA00004496"/>
    </source>
</evidence>
<keyword evidence="9" id="KW-1185">Reference proteome</keyword>
<dbReference type="InterPro" id="IPR036612">
    <property type="entry name" value="KH_dom_type_1_sf"/>
</dbReference>
<dbReference type="Proteomes" id="UP000551758">
    <property type="component" value="Unassembled WGS sequence"/>
</dbReference>
<name>A0A7J7EEI2_DICBM</name>
<evidence type="ECO:0000256" key="1">
    <source>
        <dbReference type="ARBA" id="ARBA00004123"/>
    </source>
</evidence>
<comment type="caution">
    <text evidence="8">The sequence shown here is derived from an EMBL/GenBank/DDBJ whole genome shotgun (WGS) entry which is preliminary data.</text>
</comment>
<keyword evidence="5" id="KW-0539">Nucleus</keyword>
<protein>
    <recommendedName>
        <fullName evidence="7">KH-like RNA-binding domain-containing protein</fullName>
    </recommendedName>
</protein>
<feature type="domain" description="KH-like RNA-binding" evidence="7">
    <location>
        <begin position="94"/>
        <end position="122"/>
    </location>
</feature>
<feature type="domain" description="KH-like RNA-binding" evidence="7">
    <location>
        <begin position="166"/>
        <end position="206"/>
    </location>
</feature>
<evidence type="ECO:0000256" key="3">
    <source>
        <dbReference type="ARBA" id="ARBA00009081"/>
    </source>
</evidence>
<dbReference type="PANTHER" id="PTHR19447">
    <property type="entry name" value="OOCYTE-EXPRESSED PROTEIN HOMOLOG-RELATED"/>
    <property type="match status" value="1"/>
</dbReference>
<evidence type="ECO:0000313" key="8">
    <source>
        <dbReference type="EMBL" id="KAF5914103.1"/>
    </source>
</evidence>
<evidence type="ECO:0000259" key="7">
    <source>
        <dbReference type="Pfam" id="PF16005"/>
    </source>
</evidence>
<reference evidence="8 9" key="1">
    <citation type="journal article" date="2020" name="Mol. Biol. Evol.">
        <title>Interspecific Gene Flow and the Evolution of Specialization in Black and White Rhinoceros.</title>
        <authorList>
            <person name="Moodley Y."/>
            <person name="Westbury M.V."/>
            <person name="Russo I.M."/>
            <person name="Gopalakrishnan S."/>
            <person name="Rakotoarivelo A."/>
            <person name="Olsen R.A."/>
            <person name="Prost S."/>
            <person name="Tunstall T."/>
            <person name="Ryder O.A."/>
            <person name="Dalen L."/>
            <person name="Bruford M.W."/>
        </authorList>
    </citation>
    <scope>NUCLEOTIDE SEQUENCE [LARGE SCALE GENOMIC DNA]</scope>
    <source>
        <strain evidence="8">SBR-YM</strain>
        <tissue evidence="8">Skin</tissue>
    </source>
</reference>
<dbReference type="GO" id="GO:0005634">
    <property type="term" value="C:nucleus"/>
    <property type="evidence" value="ECO:0007669"/>
    <property type="project" value="UniProtKB-SubCell"/>
</dbReference>
<evidence type="ECO:0000256" key="5">
    <source>
        <dbReference type="ARBA" id="ARBA00023242"/>
    </source>
</evidence>